<keyword evidence="8" id="KW-1003">Cell membrane</keyword>
<evidence type="ECO:0000256" key="1">
    <source>
        <dbReference type="ARBA" id="ARBA00001698"/>
    </source>
</evidence>
<dbReference type="GO" id="GO:0016024">
    <property type="term" value="P:CDP-diacylglycerol biosynthetic process"/>
    <property type="evidence" value="ECO:0007669"/>
    <property type="project" value="UniProtKB-UniPathway"/>
</dbReference>
<comment type="similarity">
    <text evidence="5 18">Belongs to the CDS family.</text>
</comment>
<keyword evidence="9" id="KW-0444">Lipid biosynthesis</keyword>
<keyword evidence="13 19" id="KW-1133">Transmembrane helix</keyword>
<keyword evidence="11 18" id="KW-0812">Transmembrane</keyword>
<dbReference type="UniPathway" id="UPA00557">
    <property type="reaction ID" value="UER00614"/>
</dbReference>
<feature type="transmembrane region" description="Helical" evidence="19">
    <location>
        <begin position="127"/>
        <end position="148"/>
    </location>
</feature>
<evidence type="ECO:0000313" key="21">
    <source>
        <dbReference type="Proteomes" id="UP000019063"/>
    </source>
</evidence>
<comment type="subcellular location">
    <subcellularLocation>
        <location evidence="2">Cell membrane</location>
        <topology evidence="2">Multi-pass membrane protein</topology>
    </subcellularLocation>
</comment>
<protein>
    <recommendedName>
        <fullName evidence="7 18">Phosphatidate cytidylyltransferase</fullName>
        <ecNumber evidence="6 18">2.7.7.41</ecNumber>
    </recommendedName>
</protein>
<keyword evidence="10 18" id="KW-0808">Transferase</keyword>
<dbReference type="GO" id="GO:0004605">
    <property type="term" value="F:phosphatidate cytidylyltransferase activity"/>
    <property type="evidence" value="ECO:0007669"/>
    <property type="project" value="UniProtKB-EC"/>
</dbReference>
<dbReference type="Proteomes" id="UP000019063">
    <property type="component" value="Unassembled WGS sequence"/>
</dbReference>
<dbReference type="EMBL" id="AQQW01000004">
    <property type="protein sequence ID" value="ETW13312.1"/>
    <property type="molecule type" value="Genomic_DNA"/>
</dbReference>
<evidence type="ECO:0000256" key="9">
    <source>
        <dbReference type="ARBA" id="ARBA00022516"/>
    </source>
</evidence>
<organism evidence="20 21">
    <name type="scientific">Roseivivax marinus</name>
    <dbReference type="NCBI Taxonomy" id="1379903"/>
    <lineage>
        <taxon>Bacteria</taxon>
        <taxon>Pseudomonadati</taxon>
        <taxon>Pseudomonadota</taxon>
        <taxon>Alphaproteobacteria</taxon>
        <taxon>Rhodobacterales</taxon>
        <taxon>Roseobacteraceae</taxon>
        <taxon>Roseivivax</taxon>
    </lineage>
</organism>
<dbReference type="RefSeq" id="WP_043843780.1">
    <property type="nucleotide sequence ID" value="NZ_AQQW01000004.1"/>
</dbReference>
<comment type="caution">
    <text evidence="20">The sequence shown here is derived from an EMBL/GenBank/DDBJ whole genome shotgun (WGS) entry which is preliminary data.</text>
</comment>
<dbReference type="EC" id="2.7.7.41" evidence="6 18"/>
<evidence type="ECO:0000256" key="13">
    <source>
        <dbReference type="ARBA" id="ARBA00022989"/>
    </source>
</evidence>
<dbReference type="AlphaFoldDB" id="W4HKP9"/>
<dbReference type="GO" id="GO:0005886">
    <property type="term" value="C:plasma membrane"/>
    <property type="evidence" value="ECO:0007669"/>
    <property type="project" value="UniProtKB-SubCell"/>
</dbReference>
<sequence>MTARSKWHDLGERLISGAVLIGVGVAGVWLGGIVFHILVAAISGIMVWELVSMLDAKRERSPLILGVAAGIAMLVASEVPPEFALLLVLVPSMLGLGQMERGGVTYASFAALILLAGYGMVELRDRYGIEWLLWLIGVVVVTDIAGYFAGRSIGGKLLWPRVSPKKTWAGAVGGWVAAALVGVGYVFGTEADIGIVALSIAASIASQIGDIAESAIKRRAGVKDSSDLIPGHGGLFDRFDGMLGASVFILISAQVVGFPPGTLP</sequence>
<evidence type="ECO:0000256" key="3">
    <source>
        <dbReference type="ARBA" id="ARBA00005119"/>
    </source>
</evidence>
<keyword evidence="17" id="KW-1208">Phospholipid metabolism</keyword>
<evidence type="ECO:0000256" key="16">
    <source>
        <dbReference type="ARBA" id="ARBA00023209"/>
    </source>
</evidence>
<keyword evidence="16" id="KW-0594">Phospholipid biosynthesis</keyword>
<evidence type="ECO:0000256" key="7">
    <source>
        <dbReference type="ARBA" id="ARBA00019373"/>
    </source>
</evidence>
<evidence type="ECO:0000256" key="18">
    <source>
        <dbReference type="RuleBase" id="RU003938"/>
    </source>
</evidence>
<evidence type="ECO:0000256" key="10">
    <source>
        <dbReference type="ARBA" id="ARBA00022679"/>
    </source>
</evidence>
<evidence type="ECO:0000256" key="8">
    <source>
        <dbReference type="ARBA" id="ARBA00022475"/>
    </source>
</evidence>
<evidence type="ECO:0000256" key="2">
    <source>
        <dbReference type="ARBA" id="ARBA00004651"/>
    </source>
</evidence>
<dbReference type="InterPro" id="IPR000374">
    <property type="entry name" value="PC_trans"/>
</dbReference>
<evidence type="ECO:0000256" key="15">
    <source>
        <dbReference type="ARBA" id="ARBA00023136"/>
    </source>
</evidence>
<proteinExistence type="inferred from homology"/>
<feature type="transmembrane region" description="Helical" evidence="19">
    <location>
        <begin position="102"/>
        <end position="121"/>
    </location>
</feature>
<name>W4HKP9_9RHOB</name>
<keyword evidence="21" id="KW-1185">Reference proteome</keyword>
<dbReference type="PROSITE" id="PS01315">
    <property type="entry name" value="CDS"/>
    <property type="match status" value="1"/>
</dbReference>
<keyword evidence="12 18" id="KW-0548">Nucleotidyltransferase</keyword>
<feature type="transmembrane region" description="Helical" evidence="19">
    <location>
        <begin position="14"/>
        <end position="43"/>
    </location>
</feature>
<evidence type="ECO:0000256" key="4">
    <source>
        <dbReference type="ARBA" id="ARBA00005189"/>
    </source>
</evidence>
<keyword evidence="14" id="KW-0443">Lipid metabolism</keyword>
<dbReference type="eggNOG" id="COG0575">
    <property type="taxonomic scope" value="Bacteria"/>
</dbReference>
<comment type="pathway">
    <text evidence="3 18">Phospholipid metabolism; CDP-diacylglycerol biosynthesis; CDP-diacylglycerol from sn-glycerol 3-phosphate: step 3/3.</text>
</comment>
<dbReference type="STRING" id="1379903.ATO8_08871"/>
<evidence type="ECO:0000256" key="19">
    <source>
        <dbReference type="SAM" id="Phobius"/>
    </source>
</evidence>
<comment type="pathway">
    <text evidence="4">Lipid metabolism.</text>
</comment>
<evidence type="ECO:0000256" key="5">
    <source>
        <dbReference type="ARBA" id="ARBA00010185"/>
    </source>
</evidence>
<evidence type="ECO:0000256" key="17">
    <source>
        <dbReference type="ARBA" id="ARBA00023264"/>
    </source>
</evidence>
<feature type="transmembrane region" description="Helical" evidence="19">
    <location>
        <begin position="168"/>
        <end position="187"/>
    </location>
</feature>
<dbReference type="OrthoDB" id="9799199at2"/>
<keyword evidence="15 19" id="KW-0472">Membrane</keyword>
<evidence type="ECO:0000256" key="6">
    <source>
        <dbReference type="ARBA" id="ARBA00012487"/>
    </source>
</evidence>
<comment type="catalytic activity">
    <reaction evidence="1 18">
        <text>a 1,2-diacyl-sn-glycero-3-phosphate + CTP + H(+) = a CDP-1,2-diacyl-sn-glycerol + diphosphate</text>
        <dbReference type="Rhea" id="RHEA:16229"/>
        <dbReference type="ChEBI" id="CHEBI:15378"/>
        <dbReference type="ChEBI" id="CHEBI:33019"/>
        <dbReference type="ChEBI" id="CHEBI:37563"/>
        <dbReference type="ChEBI" id="CHEBI:58332"/>
        <dbReference type="ChEBI" id="CHEBI:58608"/>
        <dbReference type="EC" id="2.7.7.41"/>
    </reaction>
</comment>
<dbReference type="Pfam" id="PF01148">
    <property type="entry name" value="CTP_transf_1"/>
    <property type="match status" value="1"/>
</dbReference>
<feature type="transmembrane region" description="Helical" evidence="19">
    <location>
        <begin position="63"/>
        <end position="90"/>
    </location>
</feature>
<dbReference type="PANTHER" id="PTHR46382:SF1">
    <property type="entry name" value="PHOSPHATIDATE CYTIDYLYLTRANSFERASE"/>
    <property type="match status" value="1"/>
</dbReference>
<dbReference type="PATRIC" id="fig|1317118.6.peg.1838"/>
<evidence type="ECO:0000313" key="20">
    <source>
        <dbReference type="EMBL" id="ETW13312.1"/>
    </source>
</evidence>
<gene>
    <name evidence="20" type="ORF">ATO8_08871</name>
</gene>
<evidence type="ECO:0000256" key="14">
    <source>
        <dbReference type="ARBA" id="ARBA00023098"/>
    </source>
</evidence>
<evidence type="ECO:0000256" key="11">
    <source>
        <dbReference type="ARBA" id="ARBA00022692"/>
    </source>
</evidence>
<dbReference type="PANTHER" id="PTHR46382">
    <property type="entry name" value="PHOSPHATIDATE CYTIDYLYLTRANSFERASE"/>
    <property type="match status" value="1"/>
</dbReference>
<reference evidence="20 21" key="1">
    <citation type="journal article" date="2014" name="Antonie Van Leeuwenhoek">
        <title>Roseivivax atlanticus sp. nov., isolated from surface seawater of the Atlantic Ocean.</title>
        <authorList>
            <person name="Li G."/>
            <person name="Lai Q."/>
            <person name="Liu X."/>
            <person name="Sun F."/>
            <person name="Shao Z."/>
        </authorList>
    </citation>
    <scope>NUCLEOTIDE SEQUENCE [LARGE SCALE GENOMIC DNA]</scope>
    <source>
        <strain evidence="20 21">22II-s10s</strain>
    </source>
</reference>
<accession>W4HKP9</accession>
<evidence type="ECO:0000256" key="12">
    <source>
        <dbReference type="ARBA" id="ARBA00022695"/>
    </source>
</evidence>